<dbReference type="EMBL" id="BAABHY010000001">
    <property type="protein sequence ID" value="GAA5107265.1"/>
    <property type="molecule type" value="Genomic_DNA"/>
</dbReference>
<evidence type="ECO:0000259" key="2">
    <source>
        <dbReference type="Pfam" id="PF00149"/>
    </source>
</evidence>
<feature type="domain" description="Calcineurin-like phosphoesterase" evidence="2">
    <location>
        <begin position="150"/>
        <end position="324"/>
    </location>
</feature>
<dbReference type="PANTHER" id="PTHR31302:SF0">
    <property type="entry name" value="TRANSMEMBRANE PROTEIN WITH METALLOPHOSPHOESTERASE DOMAIN"/>
    <property type="match status" value="1"/>
</dbReference>
<proteinExistence type="predicted"/>
<feature type="transmembrane region" description="Helical" evidence="1">
    <location>
        <begin position="6"/>
        <end position="21"/>
    </location>
</feature>
<accession>A0ABP9N889</accession>
<feature type="transmembrane region" description="Helical" evidence="1">
    <location>
        <begin position="108"/>
        <end position="129"/>
    </location>
</feature>
<evidence type="ECO:0000313" key="4">
    <source>
        <dbReference type="Proteomes" id="UP001500171"/>
    </source>
</evidence>
<dbReference type="Pfam" id="PF00149">
    <property type="entry name" value="Metallophos"/>
    <property type="match status" value="1"/>
</dbReference>
<reference evidence="4" key="1">
    <citation type="journal article" date="2019" name="Int. J. Syst. Evol. Microbiol.">
        <title>The Global Catalogue of Microorganisms (GCM) 10K type strain sequencing project: providing services to taxonomists for standard genome sequencing and annotation.</title>
        <authorList>
            <consortium name="The Broad Institute Genomics Platform"/>
            <consortium name="The Broad Institute Genome Sequencing Center for Infectious Disease"/>
            <person name="Wu L."/>
            <person name="Ma J."/>
        </authorList>
    </citation>
    <scope>NUCLEOTIDE SEQUENCE [LARGE SCALE GENOMIC DNA]</scope>
    <source>
        <strain evidence="4">JCM 18050</strain>
    </source>
</reference>
<evidence type="ECO:0000256" key="1">
    <source>
        <dbReference type="SAM" id="Phobius"/>
    </source>
</evidence>
<sequence length="383" mass="43666">MGWFFVVAAITSLIIAFYLGFRSINLFNSHQQGYFKGISRKLFWLILLTGSLSFIGSRAFYTVSDYWLPLIGNIVFSLILCFFYSILVIDLIRFIRWFILRKSNNSGYVLQLTFVILGMVLFVGGLYMASSPRIVHYQINIDKPAKVKHLKIVQLTDIHINETTSNHFISNMVEQVNDLKPDYIFITGDTLDLRLEPFVNKQFASIFAQLEPKFGTVIIFGNHEHYGIEREPNNSNQSVIDAFEAGNMKVLQDDVIYDSNSGIYIIGRDDFIVRNFGKTRASLSELMQQIDVNQPTILLDHQPQDLVEPAKLGIDVMYSGHTHAGQIFPMTLVVDSMYQNPWGRYTSPNGHFTSIVSSGYGLWGPPIRLMTRAEIVVTELNFK</sequence>
<dbReference type="RefSeq" id="WP_345489099.1">
    <property type="nucleotide sequence ID" value="NZ_BAABHY010000001.1"/>
</dbReference>
<dbReference type="Gene3D" id="3.60.21.10">
    <property type="match status" value="1"/>
</dbReference>
<dbReference type="PANTHER" id="PTHR31302">
    <property type="entry name" value="TRANSMEMBRANE PROTEIN WITH METALLOPHOSPHOESTERASE DOMAIN-RELATED"/>
    <property type="match status" value="1"/>
</dbReference>
<keyword evidence="1" id="KW-0472">Membrane</keyword>
<dbReference type="CDD" id="cd07385">
    <property type="entry name" value="MPP_YkuE_C"/>
    <property type="match status" value="1"/>
</dbReference>
<feature type="transmembrane region" description="Helical" evidence="1">
    <location>
        <begin position="42"/>
        <end position="61"/>
    </location>
</feature>
<dbReference type="InterPro" id="IPR029052">
    <property type="entry name" value="Metallo-depent_PP-like"/>
</dbReference>
<feature type="transmembrane region" description="Helical" evidence="1">
    <location>
        <begin position="67"/>
        <end position="87"/>
    </location>
</feature>
<gene>
    <name evidence="3" type="ORF">GCM10023211_08220</name>
</gene>
<keyword evidence="1" id="KW-0812">Transmembrane</keyword>
<keyword evidence="1" id="KW-1133">Transmembrane helix</keyword>
<dbReference type="SUPFAM" id="SSF56300">
    <property type="entry name" value="Metallo-dependent phosphatases"/>
    <property type="match status" value="1"/>
</dbReference>
<protein>
    <submittedName>
        <fullName evidence="3">Metallophosphoesterase</fullName>
    </submittedName>
</protein>
<evidence type="ECO:0000313" key="3">
    <source>
        <dbReference type="EMBL" id="GAA5107265.1"/>
    </source>
</evidence>
<dbReference type="InterPro" id="IPR004843">
    <property type="entry name" value="Calcineurin-like_PHP"/>
</dbReference>
<name>A0ABP9N889_9GAMM</name>
<comment type="caution">
    <text evidence="3">The sequence shown here is derived from an EMBL/GenBank/DDBJ whole genome shotgun (WGS) entry which is preliminary data.</text>
</comment>
<dbReference type="Proteomes" id="UP001500171">
    <property type="component" value="Unassembled WGS sequence"/>
</dbReference>
<dbReference type="InterPro" id="IPR051158">
    <property type="entry name" value="Metallophosphoesterase_sf"/>
</dbReference>
<organism evidence="3 4">
    <name type="scientific">Orbus sasakiae</name>
    <dbReference type="NCBI Taxonomy" id="1078475"/>
    <lineage>
        <taxon>Bacteria</taxon>
        <taxon>Pseudomonadati</taxon>
        <taxon>Pseudomonadota</taxon>
        <taxon>Gammaproteobacteria</taxon>
        <taxon>Orbales</taxon>
        <taxon>Orbaceae</taxon>
        <taxon>Orbus</taxon>
    </lineage>
</organism>
<keyword evidence="4" id="KW-1185">Reference proteome</keyword>